<feature type="compositionally biased region" description="Low complexity" evidence="1">
    <location>
        <begin position="10"/>
        <end position="20"/>
    </location>
</feature>
<evidence type="ECO:0000313" key="2">
    <source>
        <dbReference type="EMBL" id="KNE92699.1"/>
    </source>
</evidence>
<keyword evidence="3" id="KW-1185">Reference proteome</keyword>
<feature type="region of interest" description="Disordered" evidence="1">
    <location>
        <begin position="1"/>
        <end position="26"/>
    </location>
</feature>
<dbReference type="Proteomes" id="UP000054564">
    <property type="component" value="Unassembled WGS sequence"/>
</dbReference>
<evidence type="ECO:0000256" key="1">
    <source>
        <dbReference type="SAM" id="MobiDB-lite"/>
    </source>
</evidence>
<protein>
    <submittedName>
        <fullName evidence="2">Uncharacterized protein</fullName>
    </submittedName>
</protein>
<proteinExistence type="predicted"/>
<accession>A0A0L0V103</accession>
<dbReference type="EMBL" id="AJIL01000156">
    <property type="protein sequence ID" value="KNE92699.1"/>
    <property type="molecule type" value="Genomic_DNA"/>
</dbReference>
<dbReference type="AlphaFoldDB" id="A0A0L0V103"/>
<name>A0A0L0V103_9BASI</name>
<evidence type="ECO:0000313" key="3">
    <source>
        <dbReference type="Proteomes" id="UP000054564"/>
    </source>
</evidence>
<gene>
    <name evidence="2" type="ORF">PSTG_13909</name>
</gene>
<comment type="caution">
    <text evidence="2">The sequence shown here is derived from an EMBL/GenBank/DDBJ whole genome shotgun (WGS) entry which is preliminary data.</text>
</comment>
<sequence>MQIGSPPITNPKTSKTTATTMRPLASSKIWPGGKGVALVYDLASATEGTVKQDPPSSAWQVNSYFAHGDANASKAGSDGCI</sequence>
<reference evidence="3" key="1">
    <citation type="submission" date="2014-03" db="EMBL/GenBank/DDBJ databases">
        <title>The Genome Sequence of Puccinia striiformis f. sp. tritici PST-78.</title>
        <authorList>
            <consortium name="The Broad Institute Genome Sequencing Platform"/>
            <person name="Cuomo C."/>
            <person name="Hulbert S."/>
            <person name="Chen X."/>
            <person name="Walker B."/>
            <person name="Young S.K."/>
            <person name="Zeng Q."/>
            <person name="Gargeya S."/>
            <person name="Fitzgerald M."/>
            <person name="Haas B."/>
            <person name="Abouelleil A."/>
            <person name="Alvarado L."/>
            <person name="Arachchi H.M."/>
            <person name="Berlin A.M."/>
            <person name="Chapman S.B."/>
            <person name="Goldberg J."/>
            <person name="Griggs A."/>
            <person name="Gujja S."/>
            <person name="Hansen M."/>
            <person name="Howarth C."/>
            <person name="Imamovic A."/>
            <person name="Larimer J."/>
            <person name="McCowan C."/>
            <person name="Montmayeur A."/>
            <person name="Murphy C."/>
            <person name="Neiman D."/>
            <person name="Pearson M."/>
            <person name="Priest M."/>
            <person name="Roberts A."/>
            <person name="Saif S."/>
            <person name="Shea T."/>
            <person name="Sisk P."/>
            <person name="Sykes S."/>
            <person name="Wortman J."/>
            <person name="Nusbaum C."/>
            <person name="Birren B."/>
        </authorList>
    </citation>
    <scope>NUCLEOTIDE SEQUENCE [LARGE SCALE GENOMIC DNA]</scope>
    <source>
        <strain evidence="3">race PST-78</strain>
    </source>
</reference>
<organism evidence="2 3">
    <name type="scientific">Puccinia striiformis f. sp. tritici PST-78</name>
    <dbReference type="NCBI Taxonomy" id="1165861"/>
    <lineage>
        <taxon>Eukaryota</taxon>
        <taxon>Fungi</taxon>
        <taxon>Dikarya</taxon>
        <taxon>Basidiomycota</taxon>
        <taxon>Pucciniomycotina</taxon>
        <taxon>Pucciniomycetes</taxon>
        <taxon>Pucciniales</taxon>
        <taxon>Pucciniaceae</taxon>
        <taxon>Puccinia</taxon>
    </lineage>
</organism>